<proteinExistence type="inferred from homology"/>
<feature type="chain" id="PRO_5038495046" evidence="3">
    <location>
        <begin position="21"/>
        <end position="87"/>
    </location>
</feature>
<dbReference type="AlphaFoldDB" id="A0A657IW62"/>
<sequence length="87" mass="8903">MLTAVIAALLFALGYAMDSADGQVARVTGASSPGGEWLDHVVDSVRVPAIHLTVPSGSCATPSTSPATAGARPGCRCCSAWWRWATS</sequence>
<dbReference type="InterPro" id="IPR043130">
    <property type="entry name" value="CDP-OH_PTrfase_TM_dom"/>
</dbReference>
<dbReference type="Gene3D" id="1.20.120.1760">
    <property type="match status" value="1"/>
</dbReference>
<evidence type="ECO:0000256" key="3">
    <source>
        <dbReference type="SAM" id="SignalP"/>
    </source>
</evidence>
<dbReference type="InterPro" id="IPR048254">
    <property type="entry name" value="CDP_ALCOHOL_P_TRANSF_CS"/>
</dbReference>
<keyword evidence="1 2" id="KW-0808">Transferase</keyword>
<name>A0A657IW62_9MICC</name>
<evidence type="ECO:0000313" key="4">
    <source>
        <dbReference type="EMBL" id="OAX67752.1"/>
    </source>
</evidence>
<evidence type="ECO:0000256" key="1">
    <source>
        <dbReference type="ARBA" id="ARBA00022679"/>
    </source>
</evidence>
<comment type="similarity">
    <text evidence="2">Belongs to the CDP-alcohol phosphatidyltransferase class-I family.</text>
</comment>
<dbReference type="InterPro" id="IPR000462">
    <property type="entry name" value="CDP-OH_P_trans"/>
</dbReference>
<comment type="caution">
    <text evidence="4">The sequence shown here is derived from an EMBL/GenBank/DDBJ whole genome shotgun (WGS) entry which is preliminary data.</text>
</comment>
<dbReference type="GO" id="GO:0008654">
    <property type="term" value="P:phospholipid biosynthetic process"/>
    <property type="evidence" value="ECO:0007669"/>
    <property type="project" value="InterPro"/>
</dbReference>
<evidence type="ECO:0000256" key="2">
    <source>
        <dbReference type="RuleBase" id="RU003750"/>
    </source>
</evidence>
<keyword evidence="3" id="KW-0732">Signal</keyword>
<dbReference type="GO" id="GO:0016020">
    <property type="term" value="C:membrane"/>
    <property type="evidence" value="ECO:0007669"/>
    <property type="project" value="InterPro"/>
</dbReference>
<dbReference type="PROSITE" id="PS00379">
    <property type="entry name" value="CDP_ALCOHOL_P_TRANSF"/>
    <property type="match status" value="1"/>
</dbReference>
<dbReference type="Proteomes" id="UP000092021">
    <property type="component" value="Unassembled WGS sequence"/>
</dbReference>
<organism evidence="4 5">
    <name type="scientific">Rothia kristinae</name>
    <dbReference type="NCBI Taxonomy" id="37923"/>
    <lineage>
        <taxon>Bacteria</taxon>
        <taxon>Bacillati</taxon>
        <taxon>Actinomycetota</taxon>
        <taxon>Actinomycetes</taxon>
        <taxon>Micrococcales</taxon>
        <taxon>Micrococcaceae</taxon>
        <taxon>Rothia</taxon>
    </lineage>
</organism>
<gene>
    <name evidence="4" type="ORF">A5N15_01010</name>
</gene>
<accession>A0A657IW62</accession>
<dbReference type="GO" id="GO:0016780">
    <property type="term" value="F:phosphotransferase activity, for other substituted phosphate groups"/>
    <property type="evidence" value="ECO:0007669"/>
    <property type="project" value="InterPro"/>
</dbReference>
<reference evidence="4 5" key="1">
    <citation type="submission" date="2016-04" db="EMBL/GenBank/DDBJ databases">
        <title>Identification of putative biosynthetic pathways for the production of bioactive secondary metabolites by the marine actinomycete Kocuria kristinae RUTW2-3.</title>
        <authorList>
            <person name="Waterworth S.C."/>
            <person name="Walmsley T.A."/>
            <person name="Matongo T."/>
            <person name="Davies-Coleman M.T."/>
            <person name="Dorrington R.A."/>
        </authorList>
    </citation>
    <scope>NUCLEOTIDE SEQUENCE [LARGE SCALE GENOMIC DNA]</scope>
    <source>
        <strain evidence="4 5">RUTW4-5</strain>
    </source>
</reference>
<evidence type="ECO:0000313" key="5">
    <source>
        <dbReference type="Proteomes" id="UP000092021"/>
    </source>
</evidence>
<dbReference type="EMBL" id="LWGZ01000077">
    <property type="protein sequence ID" value="OAX67752.1"/>
    <property type="molecule type" value="Genomic_DNA"/>
</dbReference>
<protein>
    <submittedName>
        <fullName evidence="4">Uncharacterized protein</fullName>
    </submittedName>
</protein>
<feature type="signal peptide" evidence="3">
    <location>
        <begin position="1"/>
        <end position="20"/>
    </location>
</feature>
<dbReference type="Pfam" id="PF01066">
    <property type="entry name" value="CDP-OH_P_transf"/>
    <property type="match status" value="1"/>
</dbReference>